<dbReference type="Proteomes" id="UP000183255">
    <property type="component" value="Unassembled WGS sequence"/>
</dbReference>
<feature type="compositionally biased region" description="Basic and acidic residues" evidence="1">
    <location>
        <begin position="375"/>
        <end position="384"/>
    </location>
</feature>
<feature type="region of interest" description="Disordered" evidence="1">
    <location>
        <begin position="223"/>
        <end position="248"/>
    </location>
</feature>
<proteinExistence type="predicted"/>
<dbReference type="AlphaFoldDB" id="A0A1G8HZ39"/>
<dbReference type="RefSeq" id="WP_031574200.1">
    <property type="nucleotide sequence ID" value="NZ_FNDZ01000001.1"/>
</dbReference>
<gene>
    <name evidence="3" type="ORF">SAMN05421804_101723</name>
</gene>
<reference evidence="3 4" key="1">
    <citation type="submission" date="2016-10" db="EMBL/GenBank/DDBJ databases">
        <authorList>
            <person name="de Groot N.N."/>
        </authorList>
    </citation>
    <scope>NUCLEOTIDE SEQUENCE [LARGE SCALE GENOMIC DNA]</scope>
    <source>
        <strain evidence="3 4">CGMCC 1.5058</strain>
    </source>
</reference>
<feature type="region of interest" description="Disordered" evidence="1">
    <location>
        <begin position="364"/>
        <end position="396"/>
    </location>
</feature>
<evidence type="ECO:0000313" key="4">
    <source>
        <dbReference type="Proteomes" id="UP000183255"/>
    </source>
</evidence>
<feature type="compositionally biased region" description="Polar residues" evidence="1">
    <location>
        <begin position="364"/>
        <end position="374"/>
    </location>
</feature>
<dbReference type="Pfam" id="PF02120">
    <property type="entry name" value="Flg_hook"/>
    <property type="match status" value="1"/>
</dbReference>
<evidence type="ECO:0000313" key="3">
    <source>
        <dbReference type="EMBL" id="SDI11893.1"/>
    </source>
</evidence>
<name>A0A1G8HZ39_9CLOT</name>
<evidence type="ECO:0000259" key="2">
    <source>
        <dbReference type="Pfam" id="PF02120"/>
    </source>
</evidence>
<dbReference type="InterPro" id="IPR021136">
    <property type="entry name" value="Flagellar_hook_control-like_C"/>
</dbReference>
<dbReference type="CDD" id="cd17470">
    <property type="entry name" value="T3SS_Flik_C"/>
    <property type="match status" value="1"/>
</dbReference>
<feature type="compositionally biased region" description="Basic and acidic residues" evidence="1">
    <location>
        <begin position="230"/>
        <end position="243"/>
    </location>
</feature>
<evidence type="ECO:0000256" key="1">
    <source>
        <dbReference type="SAM" id="MobiDB-lite"/>
    </source>
</evidence>
<dbReference type="InterPro" id="IPR038610">
    <property type="entry name" value="FliK-like_C_sf"/>
</dbReference>
<dbReference type="EMBL" id="FNDZ01000001">
    <property type="protein sequence ID" value="SDI11893.1"/>
    <property type="molecule type" value="Genomic_DNA"/>
</dbReference>
<feature type="domain" description="Flagellar hook-length control protein-like C-terminal" evidence="2">
    <location>
        <begin position="288"/>
        <end position="367"/>
    </location>
</feature>
<organism evidence="3 4">
    <name type="scientific">Proteiniclasticum ruminis</name>
    <dbReference type="NCBI Taxonomy" id="398199"/>
    <lineage>
        <taxon>Bacteria</taxon>
        <taxon>Bacillati</taxon>
        <taxon>Bacillota</taxon>
        <taxon>Clostridia</taxon>
        <taxon>Eubacteriales</taxon>
        <taxon>Clostridiaceae</taxon>
        <taxon>Proteiniclasticum</taxon>
    </lineage>
</organism>
<protein>
    <submittedName>
        <fullName evidence="3">Hook-length control protein FliK</fullName>
    </submittedName>
</protein>
<sequence>MRTNIMNLMMGTKGLENTAGTAMEVDGELFSALLQKVTGQGGIEPEAVFDQSGVEAVEKEEQLPLDEAAAVLVGMIFSKVPEENLQAKTPENTLEESISFLKEVQGNPKDDLEFQQVSNLLGSLETGDKKMYHAVLDILKMKKEELISSLEGKEPSGMKSLEVVQQGQKNAMDTVHEVAFRSILSQETGKTVSAAVDESADAVESLDNPVSLQMDGALEKISENPAPLSQKEEGEQEASEKNDLLQVGTEPYPVKEVRLPDGKAVKVTEQEMSQNLKITEDAMVKSMETLKNGDKTTMKLRLHPEELGEMELTLSMEHGKITGKLMTESQEIRQIFQGKLLELQESLKAQNIQVVKLEVSTGLSENGQNFQGKNPQDEMRKRSQEMTVRGYGKVTDKKSSYSPAVLKNQEGISILA</sequence>
<accession>A0A1G8HZ39</accession>
<dbReference type="Gene3D" id="3.30.750.140">
    <property type="match status" value="1"/>
</dbReference>